<dbReference type="Gene3D" id="2.60.40.10">
    <property type="entry name" value="Immunoglobulins"/>
    <property type="match status" value="1"/>
</dbReference>
<keyword evidence="1" id="KW-0732">Signal</keyword>
<dbReference type="RefSeq" id="WP_146175370.1">
    <property type="nucleotide sequence ID" value="NZ_PYYB01000001.1"/>
</dbReference>
<accession>A0A2T4UMS1</accession>
<feature type="domain" description="CARDB" evidence="2">
    <location>
        <begin position="173"/>
        <end position="248"/>
    </location>
</feature>
<reference evidence="3 4" key="1">
    <citation type="submission" date="2018-03" db="EMBL/GenBank/DDBJ databases">
        <title>Aquarubrobacter algicola gen. nov., sp. nov., a novel actinobacterium isolated from shallow eutrophic lake during the end of cyanobacterial harmful algal blooms.</title>
        <authorList>
            <person name="Chun S.J."/>
        </authorList>
    </citation>
    <scope>NUCLEOTIDE SEQUENCE [LARGE SCALE GENOMIC DNA]</scope>
    <source>
        <strain evidence="3 4">Seoho-28</strain>
    </source>
</reference>
<dbReference type="InterPro" id="IPR011635">
    <property type="entry name" value="CARDB"/>
</dbReference>
<dbReference type="Pfam" id="PF07705">
    <property type="entry name" value="CARDB"/>
    <property type="match status" value="1"/>
</dbReference>
<evidence type="ECO:0000313" key="3">
    <source>
        <dbReference type="EMBL" id="PTL60519.1"/>
    </source>
</evidence>
<dbReference type="GO" id="GO:0005975">
    <property type="term" value="P:carbohydrate metabolic process"/>
    <property type="evidence" value="ECO:0007669"/>
    <property type="project" value="UniProtKB-ARBA"/>
</dbReference>
<evidence type="ECO:0000313" key="4">
    <source>
        <dbReference type="Proteomes" id="UP000240739"/>
    </source>
</evidence>
<proteinExistence type="predicted"/>
<dbReference type="AlphaFoldDB" id="A0A2T4UMS1"/>
<organism evidence="3 4">
    <name type="scientific">Paraconexibacter algicola</name>
    <dbReference type="NCBI Taxonomy" id="2133960"/>
    <lineage>
        <taxon>Bacteria</taxon>
        <taxon>Bacillati</taxon>
        <taxon>Actinomycetota</taxon>
        <taxon>Thermoleophilia</taxon>
        <taxon>Solirubrobacterales</taxon>
        <taxon>Paraconexibacteraceae</taxon>
        <taxon>Paraconexibacter</taxon>
    </lineage>
</organism>
<keyword evidence="4" id="KW-1185">Reference proteome</keyword>
<feature type="chain" id="PRO_5015456764" description="CARDB domain-containing protein" evidence="1">
    <location>
        <begin position="28"/>
        <end position="253"/>
    </location>
</feature>
<comment type="caution">
    <text evidence="3">The sequence shown here is derived from an EMBL/GenBank/DDBJ whole genome shotgun (WGS) entry which is preliminary data.</text>
</comment>
<dbReference type="InterPro" id="IPR013783">
    <property type="entry name" value="Ig-like_fold"/>
</dbReference>
<protein>
    <recommendedName>
        <fullName evidence="2">CARDB domain-containing protein</fullName>
    </recommendedName>
</protein>
<name>A0A2T4UMS1_9ACTN</name>
<evidence type="ECO:0000256" key="1">
    <source>
        <dbReference type="SAM" id="SignalP"/>
    </source>
</evidence>
<sequence>MPFRPPVLGALAGAVALLASAATPTSAATDPGPRPTLAAKLTACEPATDVAGGSAAFTASMPARRGASRLWIRFALERQAPGRRGWERVAAPTFGEWEKSRPGVSGFVYAKRVEGLAPGAYRAVVRFRWVDAEGRTVRRAQRTTPACRQPDPRPNLELVRLRPAMGDGGPVAEVTVRNGGRTDTLAPAVVTLRVAGVEQPSQTVPPLGPGVTAIVTFPLAGCAPGQELRAEVDPADGIDEASETDNVAVRPCG</sequence>
<gene>
    <name evidence="3" type="ORF">C7Y72_13165</name>
</gene>
<feature type="signal peptide" evidence="1">
    <location>
        <begin position="1"/>
        <end position="27"/>
    </location>
</feature>
<dbReference type="Proteomes" id="UP000240739">
    <property type="component" value="Unassembled WGS sequence"/>
</dbReference>
<dbReference type="EMBL" id="PYYB01000001">
    <property type="protein sequence ID" value="PTL60519.1"/>
    <property type="molecule type" value="Genomic_DNA"/>
</dbReference>
<dbReference type="OrthoDB" id="5243971at2"/>
<evidence type="ECO:0000259" key="2">
    <source>
        <dbReference type="Pfam" id="PF07705"/>
    </source>
</evidence>